<evidence type="ECO:0000313" key="1">
    <source>
        <dbReference type="EMBL" id="SVB45612.1"/>
    </source>
</evidence>
<dbReference type="AlphaFoldDB" id="A0A382E5J8"/>
<protein>
    <submittedName>
        <fullName evidence="1">Uncharacterized protein</fullName>
    </submittedName>
</protein>
<proteinExistence type="predicted"/>
<accession>A0A382E5J8</accession>
<sequence>MIDLFPAHRAGFRQHLLRFIQVVHLTKVTSEVVGNQPFVREDSLHRRENFVSLLNATVDLPAGGVCEVQPHADFLGALGAKPLGERGGIIPLPSSHETLEAGSPCGRLGLEFGLNVLQLGKGLGGIAQLQPTHCGHQTVRGWRLQRIHAQLFAFM</sequence>
<reference evidence="1" key="1">
    <citation type="submission" date="2018-05" db="EMBL/GenBank/DDBJ databases">
        <authorList>
            <person name="Lanie J.A."/>
            <person name="Ng W.-L."/>
            <person name="Kazmierczak K.M."/>
            <person name="Andrzejewski T.M."/>
            <person name="Davidsen T.M."/>
            <person name="Wayne K.J."/>
            <person name="Tettelin H."/>
            <person name="Glass J.I."/>
            <person name="Rusch D."/>
            <person name="Podicherti R."/>
            <person name="Tsui H.-C.T."/>
            <person name="Winkler M.E."/>
        </authorList>
    </citation>
    <scope>NUCLEOTIDE SEQUENCE</scope>
</reference>
<gene>
    <name evidence="1" type="ORF">METZ01_LOCUS198466</name>
</gene>
<organism evidence="1">
    <name type="scientific">marine metagenome</name>
    <dbReference type="NCBI Taxonomy" id="408172"/>
    <lineage>
        <taxon>unclassified sequences</taxon>
        <taxon>metagenomes</taxon>
        <taxon>ecological metagenomes</taxon>
    </lineage>
</organism>
<name>A0A382E5J8_9ZZZZ</name>
<dbReference type="EMBL" id="UINC01042665">
    <property type="protein sequence ID" value="SVB45612.1"/>
    <property type="molecule type" value="Genomic_DNA"/>
</dbReference>